<keyword evidence="4" id="KW-0479">Metal-binding</keyword>
<protein>
    <recommendedName>
        <fullName evidence="11">Murein endopeptidase K</fullName>
    </recommendedName>
</protein>
<keyword evidence="7" id="KW-0862">Zinc</keyword>
<name>A0A7T5VEH5_9BACT</name>
<dbReference type="GO" id="GO:0046872">
    <property type="term" value="F:metal ion binding"/>
    <property type="evidence" value="ECO:0007669"/>
    <property type="project" value="UniProtKB-KW"/>
</dbReference>
<dbReference type="SUPFAM" id="SSF55166">
    <property type="entry name" value="Hedgehog/DD-peptidase"/>
    <property type="match status" value="1"/>
</dbReference>
<evidence type="ECO:0000256" key="9">
    <source>
        <dbReference type="ARBA" id="ARBA00023316"/>
    </source>
</evidence>
<dbReference type="GO" id="GO:0008237">
    <property type="term" value="F:metallopeptidase activity"/>
    <property type="evidence" value="ECO:0007669"/>
    <property type="project" value="UniProtKB-KW"/>
</dbReference>
<accession>A0A7T5VEH5</accession>
<dbReference type="InterPro" id="IPR009045">
    <property type="entry name" value="Zn_M74/Hedgehog-like"/>
</dbReference>
<dbReference type="Gene3D" id="3.30.1380.10">
    <property type="match status" value="1"/>
</dbReference>
<dbReference type="Proteomes" id="UP000596092">
    <property type="component" value="Chromosome"/>
</dbReference>
<dbReference type="KEGG" id="dog:HP555_10650"/>
<evidence type="ECO:0000256" key="6">
    <source>
        <dbReference type="ARBA" id="ARBA00022801"/>
    </source>
</evidence>
<dbReference type="GO" id="GO:0006508">
    <property type="term" value="P:proteolysis"/>
    <property type="evidence" value="ECO:0007669"/>
    <property type="project" value="UniProtKB-KW"/>
</dbReference>
<keyword evidence="3" id="KW-0645">Protease</keyword>
<evidence type="ECO:0000256" key="4">
    <source>
        <dbReference type="ARBA" id="ARBA00022723"/>
    </source>
</evidence>
<feature type="chain" id="PRO_5032719477" description="Murein endopeptidase K" evidence="12">
    <location>
        <begin position="27"/>
        <end position="313"/>
    </location>
</feature>
<evidence type="ECO:0000256" key="7">
    <source>
        <dbReference type="ARBA" id="ARBA00022833"/>
    </source>
</evidence>
<comment type="cofactor">
    <cofactor evidence="1">
        <name>Zn(2+)</name>
        <dbReference type="ChEBI" id="CHEBI:29105"/>
    </cofactor>
</comment>
<evidence type="ECO:0000256" key="5">
    <source>
        <dbReference type="ARBA" id="ARBA00022729"/>
    </source>
</evidence>
<reference evidence="13 14" key="1">
    <citation type="submission" date="2020-05" db="EMBL/GenBank/DDBJ databases">
        <title>Complete genome of Desulfobulbus oligotrophicus.</title>
        <authorList>
            <person name="Podar M."/>
        </authorList>
    </citation>
    <scope>NUCLEOTIDE SEQUENCE [LARGE SCALE GENOMIC DNA]</scope>
    <source>
        <strain evidence="13 14">Prop6</strain>
    </source>
</reference>
<dbReference type="Pfam" id="PF05951">
    <property type="entry name" value="Peptidase_M15_2"/>
    <property type="match status" value="1"/>
</dbReference>
<keyword evidence="5 12" id="KW-0732">Signal</keyword>
<comment type="similarity">
    <text evidence="10">Belongs to the peptidase M15 family.</text>
</comment>
<feature type="signal peptide" evidence="12">
    <location>
        <begin position="1"/>
        <end position="26"/>
    </location>
</feature>
<evidence type="ECO:0000256" key="8">
    <source>
        <dbReference type="ARBA" id="ARBA00023049"/>
    </source>
</evidence>
<dbReference type="GO" id="GO:0071555">
    <property type="term" value="P:cell wall organization"/>
    <property type="evidence" value="ECO:0007669"/>
    <property type="project" value="UniProtKB-KW"/>
</dbReference>
<gene>
    <name evidence="13" type="ORF">HP555_10650</name>
</gene>
<dbReference type="PANTHER" id="PTHR37425">
    <property type="match status" value="1"/>
</dbReference>
<dbReference type="PANTHER" id="PTHR37425:SF1">
    <property type="entry name" value="OUTER MEMBRANE PROTEIN"/>
    <property type="match status" value="1"/>
</dbReference>
<keyword evidence="9" id="KW-0961">Cell wall biogenesis/degradation</keyword>
<evidence type="ECO:0000256" key="3">
    <source>
        <dbReference type="ARBA" id="ARBA00022670"/>
    </source>
</evidence>
<evidence type="ECO:0000313" key="14">
    <source>
        <dbReference type="Proteomes" id="UP000596092"/>
    </source>
</evidence>
<keyword evidence="14" id="KW-1185">Reference proteome</keyword>
<organism evidence="13 14">
    <name type="scientific">Desulfobulbus oligotrophicus</name>
    <dbReference type="NCBI Taxonomy" id="1909699"/>
    <lineage>
        <taxon>Bacteria</taxon>
        <taxon>Pseudomonadati</taxon>
        <taxon>Thermodesulfobacteriota</taxon>
        <taxon>Desulfobulbia</taxon>
        <taxon>Desulfobulbales</taxon>
        <taxon>Desulfobulbaceae</taxon>
        <taxon>Desulfobulbus</taxon>
    </lineage>
</organism>
<evidence type="ECO:0000256" key="10">
    <source>
        <dbReference type="ARBA" id="ARBA00093448"/>
    </source>
</evidence>
<dbReference type="EMBL" id="CP054140">
    <property type="protein sequence ID" value="QQG66287.1"/>
    <property type="molecule type" value="Genomic_DNA"/>
</dbReference>
<evidence type="ECO:0000256" key="2">
    <source>
        <dbReference type="ARBA" id="ARBA00004776"/>
    </source>
</evidence>
<keyword evidence="8" id="KW-0482">Metalloprotease</keyword>
<keyword evidence="6" id="KW-0378">Hydrolase</keyword>
<dbReference type="RefSeq" id="WP_199262312.1">
    <property type="nucleotide sequence ID" value="NZ_CP054140.1"/>
</dbReference>
<sequence>MKRILPIIFLTTVILSVSSICPARQAATTIEPARFFLMGSGNMQLKNFRNQQEATIRLLNPDGSFNKEALYEVDRVLGFPTEEKGEHFSLRLIFMLSYFADQLAPGKTINIESAYRSPEYNDKIRKSGNNVARTSTHQDGLAVDFWLQGVDGKKIWETVKAGNCCGIGHYGGKIVHLDAGRPRFWEAATSGTRTREPDYNRHVYLSTQFDRYKRNDQLRLSFSGLSSFDFGVVPVANVFRAGDSNTPVATLRLAQSAATNCYRIGDRRTARTLTTQVPEHLPAGRYRIQLEFCDRPFKQMPLKSVSNVFELID</sequence>
<evidence type="ECO:0000256" key="1">
    <source>
        <dbReference type="ARBA" id="ARBA00001947"/>
    </source>
</evidence>
<dbReference type="InterPro" id="IPR010275">
    <property type="entry name" value="MepK"/>
</dbReference>
<dbReference type="AlphaFoldDB" id="A0A7T5VEH5"/>
<evidence type="ECO:0000256" key="12">
    <source>
        <dbReference type="SAM" id="SignalP"/>
    </source>
</evidence>
<proteinExistence type="inferred from homology"/>
<comment type="pathway">
    <text evidence="2">Cell wall biogenesis; cell wall polysaccharide biosynthesis.</text>
</comment>
<evidence type="ECO:0000256" key="11">
    <source>
        <dbReference type="ARBA" id="ARBA00093666"/>
    </source>
</evidence>
<evidence type="ECO:0000313" key="13">
    <source>
        <dbReference type="EMBL" id="QQG66287.1"/>
    </source>
</evidence>